<organism evidence="1 2">
    <name type="scientific">Hyalangium minutum</name>
    <dbReference type="NCBI Taxonomy" id="394096"/>
    <lineage>
        <taxon>Bacteria</taxon>
        <taxon>Pseudomonadati</taxon>
        <taxon>Myxococcota</taxon>
        <taxon>Myxococcia</taxon>
        <taxon>Myxococcales</taxon>
        <taxon>Cystobacterineae</taxon>
        <taxon>Archangiaceae</taxon>
        <taxon>Hyalangium</taxon>
    </lineage>
</organism>
<evidence type="ECO:0000313" key="1">
    <source>
        <dbReference type="EMBL" id="KFE68896.1"/>
    </source>
</evidence>
<dbReference type="Proteomes" id="UP000028725">
    <property type="component" value="Unassembled WGS sequence"/>
</dbReference>
<evidence type="ECO:0008006" key="3">
    <source>
        <dbReference type="Google" id="ProtNLM"/>
    </source>
</evidence>
<dbReference type="STRING" id="394096.DB31_6798"/>
<sequence length="185" mass="20408">MQVTLDGFGSFTLLASKILLECGLGEMDTDGVGMAKLDPEKWYPLDAFLRAFDRVQAEFGDYTLKQSGLYIVKKASQPGDFLTGIARAFETLDMGYHYNHAKSGKRMFDPQTGQMLEGIGHYKVRTVPGKTQVFVDADTPYPCAFEEGLVTGLGQQFNAGAKVMHDPKTCRKKGAPACTYSITWK</sequence>
<dbReference type="EMBL" id="JMCB01000005">
    <property type="protein sequence ID" value="KFE68896.1"/>
    <property type="molecule type" value="Genomic_DNA"/>
</dbReference>
<reference evidence="1 2" key="1">
    <citation type="submission" date="2014-04" db="EMBL/GenBank/DDBJ databases">
        <title>Genome assembly of Hyalangium minutum DSM 14724.</title>
        <authorList>
            <person name="Sharma G."/>
            <person name="Subramanian S."/>
        </authorList>
    </citation>
    <scope>NUCLEOTIDE SEQUENCE [LARGE SCALE GENOMIC DNA]</scope>
    <source>
        <strain evidence="1 2">DSM 14724</strain>
    </source>
</reference>
<proteinExistence type="predicted"/>
<evidence type="ECO:0000313" key="2">
    <source>
        <dbReference type="Proteomes" id="UP000028725"/>
    </source>
</evidence>
<gene>
    <name evidence="1" type="ORF">DB31_6798</name>
</gene>
<accession>A0A085WMI3</accession>
<name>A0A085WMI3_9BACT</name>
<protein>
    <recommendedName>
        <fullName evidence="3">4-vinyl reductase 4VR domain-containing protein</fullName>
    </recommendedName>
</protein>
<dbReference type="AlphaFoldDB" id="A0A085WMI3"/>
<keyword evidence="2" id="KW-1185">Reference proteome</keyword>
<comment type="caution">
    <text evidence="1">The sequence shown here is derived from an EMBL/GenBank/DDBJ whole genome shotgun (WGS) entry which is preliminary data.</text>
</comment>